<reference evidence="1 2" key="1">
    <citation type="journal article" date="2022" name="bioRxiv">
        <title>The genome of the oomycete Peronosclerospora sorghi, a cosmopolitan pathogen of maize and sorghum, is inflated with dispersed pseudogenes.</title>
        <authorList>
            <person name="Fletcher K."/>
            <person name="Martin F."/>
            <person name="Isakeit T."/>
            <person name="Cavanaugh K."/>
            <person name="Magill C."/>
            <person name="Michelmore R."/>
        </authorList>
    </citation>
    <scope>NUCLEOTIDE SEQUENCE [LARGE SCALE GENOMIC DNA]</scope>
    <source>
        <strain evidence="1">P6</strain>
    </source>
</reference>
<gene>
    <name evidence="1" type="ORF">PsorP6_002373</name>
</gene>
<keyword evidence="2" id="KW-1185">Reference proteome</keyword>
<accession>A0ACC0WVP3</accession>
<protein>
    <submittedName>
        <fullName evidence="1">Uncharacterized protein</fullName>
    </submittedName>
</protein>
<dbReference type="Proteomes" id="UP001163321">
    <property type="component" value="Chromosome 1"/>
</dbReference>
<dbReference type="EMBL" id="CM047580">
    <property type="protein sequence ID" value="KAI9922852.1"/>
    <property type="molecule type" value="Genomic_DNA"/>
</dbReference>
<sequence>MAFSAERNFRSSKVGPEPMDLSQVEAEEKASVKSHADSTSLDSEAELQAMQQRQRPLRCFLCGSADHLRNRCPRNPQRDIHFKGPGVGKKPSPKPSGNDGSPVGAGRPTCGSLSAVKPQGRGRQHKAPSETVLSSTELVYHPWLLVVLADVKGFDKPWRVLIDSGASDNYVRRSSVENRLYDEALEARSRDVVTVRLATGVQVSVTKVSIDLKLKFADFDRLERCLVLDLDSRYDLILGMKWLERHEPWIDWKSKSIGSTHPRSGEALASHEPTFARSKKRFWREMPEIGMPDMINPNEVKEVFLDEGDSAINPHADIG</sequence>
<organism evidence="1 2">
    <name type="scientific">Peronosclerospora sorghi</name>
    <dbReference type="NCBI Taxonomy" id="230839"/>
    <lineage>
        <taxon>Eukaryota</taxon>
        <taxon>Sar</taxon>
        <taxon>Stramenopiles</taxon>
        <taxon>Oomycota</taxon>
        <taxon>Peronosporomycetes</taxon>
        <taxon>Peronosporales</taxon>
        <taxon>Peronosporaceae</taxon>
        <taxon>Peronosclerospora</taxon>
    </lineage>
</organism>
<comment type="caution">
    <text evidence="1">The sequence shown here is derived from an EMBL/GenBank/DDBJ whole genome shotgun (WGS) entry which is preliminary data.</text>
</comment>
<name>A0ACC0WVP3_9STRA</name>
<evidence type="ECO:0000313" key="1">
    <source>
        <dbReference type="EMBL" id="KAI9922852.1"/>
    </source>
</evidence>
<evidence type="ECO:0000313" key="2">
    <source>
        <dbReference type="Proteomes" id="UP001163321"/>
    </source>
</evidence>
<proteinExistence type="predicted"/>